<dbReference type="EMBL" id="CP121196">
    <property type="protein sequence ID" value="XBH15521.1"/>
    <property type="molecule type" value="Genomic_DNA"/>
</dbReference>
<dbReference type="InterPro" id="IPR023214">
    <property type="entry name" value="HAD_sf"/>
</dbReference>
<proteinExistence type="predicted"/>
<evidence type="ECO:0000313" key="3">
    <source>
        <dbReference type="EMBL" id="XBH15521.1"/>
    </source>
</evidence>
<dbReference type="SUPFAM" id="SSF56784">
    <property type="entry name" value="HAD-like"/>
    <property type="match status" value="1"/>
</dbReference>
<dbReference type="PANTHER" id="PTHR31284">
    <property type="entry name" value="ACID PHOSPHATASE-LIKE PROTEIN"/>
    <property type="match status" value="1"/>
</dbReference>
<dbReference type="RefSeq" id="WP_348260754.1">
    <property type="nucleotide sequence ID" value="NZ_CP121196.1"/>
</dbReference>
<gene>
    <name evidence="3" type="ORF">P8935_13175</name>
</gene>
<feature type="signal peptide" evidence="2">
    <location>
        <begin position="1"/>
        <end position="24"/>
    </location>
</feature>
<dbReference type="InterPro" id="IPR036412">
    <property type="entry name" value="HAD-like_sf"/>
</dbReference>
<dbReference type="PANTHER" id="PTHR31284:SF10">
    <property type="entry name" value="ACID PHOSPHATASE-LIKE PROTEIN"/>
    <property type="match status" value="1"/>
</dbReference>
<dbReference type="Pfam" id="PF03767">
    <property type="entry name" value="Acid_phosphat_B"/>
    <property type="match status" value="1"/>
</dbReference>
<dbReference type="InterPro" id="IPR005519">
    <property type="entry name" value="Acid_phosphat_B-like"/>
</dbReference>
<name>A0AAU7DDQ9_9BACT</name>
<dbReference type="AlphaFoldDB" id="A0AAU7DDQ9"/>
<reference evidence="3" key="1">
    <citation type="submission" date="2023-03" db="EMBL/GenBank/DDBJ databases">
        <title>Edaphobacter sp.</title>
        <authorList>
            <person name="Huber K.J."/>
            <person name="Papendorf J."/>
            <person name="Pilke C."/>
            <person name="Bunk B."/>
            <person name="Sproeer C."/>
            <person name="Pester M."/>
        </authorList>
    </citation>
    <scope>NUCLEOTIDE SEQUENCE</scope>
    <source>
        <strain evidence="3">DSM 110680</strain>
    </source>
</reference>
<accession>A0AAU7DDQ9</accession>
<evidence type="ECO:0000256" key="2">
    <source>
        <dbReference type="SAM" id="SignalP"/>
    </source>
</evidence>
<protein>
    <submittedName>
        <fullName evidence="3">HAD family acid phosphatase</fullName>
    </submittedName>
</protein>
<keyword evidence="1 2" id="KW-0732">Signal</keyword>
<sequence>MLRTRLALVLVGFALFSLTLTAQHAPVTAPTVASESIPNLGPLLDRVNALKTELRQYHDCAGAAGCYAKDLDQQADRAIKFLRLRVAHRKANDKLAVILDIDETALSNWAEMSAANFEYNSKDFNAWVASAQAPAIPGTLRIFKAAEELGVSVIFITGRPETQRASSEANLRLRGFDRWERLIMRRPDQQKLTAEQYKSAARGIVATKFHIVLNVGDQWSDLRGVNPAEFSVKYPDPYYFIK</sequence>
<dbReference type="Gene3D" id="3.40.50.1000">
    <property type="entry name" value="HAD superfamily/HAD-like"/>
    <property type="match status" value="1"/>
</dbReference>
<feature type="chain" id="PRO_5043683426" evidence="2">
    <location>
        <begin position="25"/>
        <end position="242"/>
    </location>
</feature>
<evidence type="ECO:0000256" key="1">
    <source>
        <dbReference type="ARBA" id="ARBA00022729"/>
    </source>
</evidence>
<organism evidence="3">
    <name type="scientific">Telmatobacter sp. DSM 110680</name>
    <dbReference type="NCBI Taxonomy" id="3036704"/>
    <lineage>
        <taxon>Bacteria</taxon>
        <taxon>Pseudomonadati</taxon>
        <taxon>Acidobacteriota</taxon>
        <taxon>Terriglobia</taxon>
        <taxon>Terriglobales</taxon>
        <taxon>Acidobacteriaceae</taxon>
        <taxon>Telmatobacter</taxon>
    </lineage>
</organism>